<evidence type="ECO:0000313" key="2">
    <source>
        <dbReference type="Proteomes" id="UP000829466"/>
    </source>
</evidence>
<accession>A0AAE9FRG5</accession>
<name>A0AAE9FRG5_9CAUD</name>
<organism evidence="1 2">
    <name type="scientific">Stenotrophomonas maltophilia phage vB_SmaM_Ps15</name>
    <dbReference type="NCBI Taxonomy" id="3071007"/>
    <lineage>
        <taxon>Viruses</taxon>
        <taxon>Duplodnaviria</taxon>
        <taxon>Heunggongvirae</taxon>
        <taxon>Uroviricota</taxon>
        <taxon>Caudoviricetes</taxon>
        <taxon>Menderavirus</taxon>
        <taxon>Menderavirus Ps15</taxon>
    </lineage>
</organism>
<gene>
    <name evidence="1" type="ORF">SmaMPs15_000079</name>
</gene>
<protein>
    <submittedName>
        <fullName evidence="1">Uncharacterized protein</fullName>
    </submittedName>
</protein>
<evidence type="ECO:0000313" key="1">
    <source>
        <dbReference type="EMBL" id="UMO77230.1"/>
    </source>
</evidence>
<reference evidence="1 2" key="1">
    <citation type="submission" date="2021-12" db="EMBL/GenBank/DDBJ databases">
        <title>Characterization of bacteriophage vB_SmaM_Ps15 infective to Stenotrophomonas maltophila clinical ocular isolates.</title>
        <authorList>
            <person name="Damnjanovic D."/>
            <person name="Vazquez-Campos X."/>
            <person name="Elliott L."/>
            <person name="Willcox M."/>
            <person name="Bridge W.J."/>
        </authorList>
    </citation>
    <scope>NUCLEOTIDE SEQUENCE [LARGE SCALE GENOMIC DNA]</scope>
</reference>
<dbReference type="Proteomes" id="UP000829466">
    <property type="component" value="Segment"/>
</dbReference>
<proteinExistence type="predicted"/>
<dbReference type="EMBL" id="OL702939">
    <property type="protein sequence ID" value="UMO77230.1"/>
    <property type="molecule type" value="Genomic_DNA"/>
</dbReference>
<keyword evidence="2" id="KW-1185">Reference proteome</keyword>
<sequence length="59" mass="6923">MKEMYRIVNSQGDQIGPLYSDVEVPIKELRNYARDKRGQWIPYKIEILNVVVVGVWGEE</sequence>